<organism evidence="4 5">
    <name type="scientific">Virgisporangium aurantiacum</name>
    <dbReference type="NCBI Taxonomy" id="175570"/>
    <lineage>
        <taxon>Bacteria</taxon>
        <taxon>Bacillati</taxon>
        <taxon>Actinomycetota</taxon>
        <taxon>Actinomycetes</taxon>
        <taxon>Micromonosporales</taxon>
        <taxon>Micromonosporaceae</taxon>
        <taxon>Virgisporangium</taxon>
    </lineage>
</organism>
<gene>
    <name evidence="4" type="ORF">Vau01_063670</name>
</gene>
<dbReference type="PANTHER" id="PTHR34383:SF3">
    <property type="entry name" value="POLYPHOSPHATE:AMP PHOSPHOTRANSFERASE"/>
    <property type="match status" value="1"/>
</dbReference>
<dbReference type="EMBL" id="BOPG01000043">
    <property type="protein sequence ID" value="GIJ58851.1"/>
    <property type="molecule type" value="Genomic_DNA"/>
</dbReference>
<dbReference type="Proteomes" id="UP000612585">
    <property type="component" value="Unassembled WGS sequence"/>
</dbReference>
<sequence length="288" mass="32675">MIVLMASLRKLLKAPTPADLAAIDPRSTPGLPKAGRKAEDPKAWSAAELARLGTDLAGLQERLYASTRSGEDRRRLLIVLQAMDAGGKDGLVRHVGGVFNPLGLEVTSFKAPTTEELAHHFLWRIRQRLPEPGHVGIFNRSHYEDVLIVRVHDLVPAEEWRKRYDEINAFERELVDDGVILVKIMLHISPGEQLARLRERLEDPTKYWKYNPADVDERARWDDYRAAYDEALTRCTEAAPWYVVPADRKWYRNWAVASLLVEVLSAADPAYPPPDFDVAAERKRLLKG</sequence>
<evidence type="ECO:0000313" key="4">
    <source>
        <dbReference type="EMBL" id="GIJ58851.1"/>
    </source>
</evidence>
<dbReference type="InterPro" id="IPR027417">
    <property type="entry name" value="P-loop_NTPase"/>
</dbReference>
<dbReference type="Pfam" id="PF03976">
    <property type="entry name" value="PPK2"/>
    <property type="match status" value="1"/>
</dbReference>
<proteinExistence type="predicted"/>
<dbReference type="InterPro" id="IPR022488">
    <property type="entry name" value="PPK2-related"/>
</dbReference>
<evidence type="ECO:0000256" key="2">
    <source>
        <dbReference type="ARBA" id="ARBA00022777"/>
    </source>
</evidence>
<keyword evidence="2 4" id="KW-0418">Kinase</keyword>
<dbReference type="NCBIfam" id="TIGR03709">
    <property type="entry name" value="PPK2_rel_1"/>
    <property type="match status" value="1"/>
</dbReference>
<accession>A0A8J3ZBY8</accession>
<dbReference type="PANTHER" id="PTHR34383">
    <property type="entry name" value="POLYPHOSPHATE:AMP PHOSPHOTRANSFERASE-RELATED"/>
    <property type="match status" value="1"/>
</dbReference>
<comment type="caution">
    <text evidence="4">The sequence shown here is derived from an EMBL/GenBank/DDBJ whole genome shotgun (WGS) entry which is preliminary data.</text>
</comment>
<name>A0A8J3ZBY8_9ACTN</name>
<evidence type="ECO:0000256" key="1">
    <source>
        <dbReference type="ARBA" id="ARBA00022679"/>
    </source>
</evidence>
<reference evidence="4" key="1">
    <citation type="submission" date="2021-01" db="EMBL/GenBank/DDBJ databases">
        <title>Whole genome shotgun sequence of Virgisporangium aurantiacum NBRC 16421.</title>
        <authorList>
            <person name="Komaki H."/>
            <person name="Tamura T."/>
        </authorList>
    </citation>
    <scope>NUCLEOTIDE SEQUENCE</scope>
    <source>
        <strain evidence="4">NBRC 16421</strain>
    </source>
</reference>
<protein>
    <submittedName>
        <fullName evidence="4">Polyphosphate kinase</fullName>
    </submittedName>
</protein>
<dbReference type="SUPFAM" id="SSF52540">
    <property type="entry name" value="P-loop containing nucleoside triphosphate hydrolases"/>
    <property type="match status" value="1"/>
</dbReference>
<dbReference type="AlphaFoldDB" id="A0A8J3ZBY8"/>
<keyword evidence="1" id="KW-0808">Transferase</keyword>
<dbReference type="InterPro" id="IPR022300">
    <property type="entry name" value="PPK2-rel_1"/>
</dbReference>
<dbReference type="PIRSF" id="PIRSF028756">
    <property type="entry name" value="PPK2_prd"/>
    <property type="match status" value="1"/>
</dbReference>
<feature type="domain" description="Polyphosphate kinase-2-related" evidence="3">
    <location>
        <begin position="46"/>
        <end position="268"/>
    </location>
</feature>
<dbReference type="GO" id="GO:0006797">
    <property type="term" value="P:polyphosphate metabolic process"/>
    <property type="evidence" value="ECO:0007669"/>
    <property type="project" value="InterPro"/>
</dbReference>
<evidence type="ECO:0000259" key="3">
    <source>
        <dbReference type="Pfam" id="PF03976"/>
    </source>
</evidence>
<dbReference type="GO" id="GO:0008976">
    <property type="term" value="F:polyphosphate kinase activity"/>
    <property type="evidence" value="ECO:0007669"/>
    <property type="project" value="InterPro"/>
</dbReference>
<dbReference type="InterPro" id="IPR016898">
    <property type="entry name" value="Polyphosphate_phosphotransfera"/>
</dbReference>
<evidence type="ECO:0000313" key="5">
    <source>
        <dbReference type="Proteomes" id="UP000612585"/>
    </source>
</evidence>
<dbReference type="Gene3D" id="3.40.50.300">
    <property type="entry name" value="P-loop containing nucleotide triphosphate hydrolases"/>
    <property type="match status" value="1"/>
</dbReference>
<keyword evidence="5" id="KW-1185">Reference proteome</keyword>